<proteinExistence type="predicted"/>
<dbReference type="EMBL" id="LAZR01029303">
    <property type="protein sequence ID" value="KKL59981.1"/>
    <property type="molecule type" value="Genomic_DNA"/>
</dbReference>
<organism evidence="1">
    <name type="scientific">marine sediment metagenome</name>
    <dbReference type="NCBI Taxonomy" id="412755"/>
    <lineage>
        <taxon>unclassified sequences</taxon>
        <taxon>metagenomes</taxon>
        <taxon>ecological metagenomes</taxon>
    </lineage>
</organism>
<protein>
    <submittedName>
        <fullName evidence="1">Uncharacterized protein</fullName>
    </submittedName>
</protein>
<comment type="caution">
    <text evidence="1">The sequence shown here is derived from an EMBL/GenBank/DDBJ whole genome shotgun (WGS) entry which is preliminary data.</text>
</comment>
<accession>A0A0F9E1N0</accession>
<dbReference type="AlphaFoldDB" id="A0A0F9E1N0"/>
<feature type="non-terminal residue" evidence="1">
    <location>
        <position position="1"/>
    </location>
</feature>
<sequence>ASKSNIYYDFQPSLEFFGKINIIRYSIDL</sequence>
<reference evidence="1" key="1">
    <citation type="journal article" date="2015" name="Nature">
        <title>Complex archaea that bridge the gap between prokaryotes and eukaryotes.</title>
        <authorList>
            <person name="Spang A."/>
            <person name="Saw J.H."/>
            <person name="Jorgensen S.L."/>
            <person name="Zaremba-Niedzwiedzka K."/>
            <person name="Martijn J."/>
            <person name="Lind A.E."/>
            <person name="van Eijk R."/>
            <person name="Schleper C."/>
            <person name="Guy L."/>
            <person name="Ettema T.J."/>
        </authorList>
    </citation>
    <scope>NUCLEOTIDE SEQUENCE</scope>
</reference>
<gene>
    <name evidence="1" type="ORF">LCGC14_2209910</name>
</gene>
<evidence type="ECO:0000313" key="1">
    <source>
        <dbReference type="EMBL" id="KKL59981.1"/>
    </source>
</evidence>
<name>A0A0F9E1N0_9ZZZZ</name>